<comment type="caution">
    <text evidence="1">The sequence shown here is derived from an EMBL/GenBank/DDBJ whole genome shotgun (WGS) entry which is preliminary data.</text>
</comment>
<protein>
    <recommendedName>
        <fullName evidence="3">Protein kinase domain-containing protein</fullName>
    </recommendedName>
</protein>
<dbReference type="Proteomes" id="UP000824232">
    <property type="component" value="Unassembled WGS sequence"/>
</dbReference>
<evidence type="ECO:0000313" key="2">
    <source>
        <dbReference type="Proteomes" id="UP000824232"/>
    </source>
</evidence>
<gene>
    <name evidence="1" type="ORF">IAB38_07375</name>
</gene>
<dbReference type="InterPro" id="IPR011009">
    <property type="entry name" value="Kinase-like_dom_sf"/>
</dbReference>
<name>A0A9D1DVT9_9FIRM</name>
<dbReference type="EMBL" id="DVHC01000067">
    <property type="protein sequence ID" value="HIR59838.1"/>
    <property type="molecule type" value="Genomic_DNA"/>
</dbReference>
<evidence type="ECO:0008006" key="3">
    <source>
        <dbReference type="Google" id="ProtNLM"/>
    </source>
</evidence>
<proteinExistence type="predicted"/>
<dbReference type="AlphaFoldDB" id="A0A9D1DVT9"/>
<dbReference type="SUPFAM" id="SSF56112">
    <property type="entry name" value="Protein kinase-like (PK-like)"/>
    <property type="match status" value="1"/>
</dbReference>
<reference evidence="1" key="2">
    <citation type="journal article" date="2021" name="PeerJ">
        <title>Extensive microbial diversity within the chicken gut microbiome revealed by metagenomics and culture.</title>
        <authorList>
            <person name="Gilroy R."/>
            <person name="Ravi A."/>
            <person name="Getino M."/>
            <person name="Pursley I."/>
            <person name="Horton D.L."/>
            <person name="Alikhan N.F."/>
            <person name="Baker D."/>
            <person name="Gharbi K."/>
            <person name="Hall N."/>
            <person name="Watson M."/>
            <person name="Adriaenssens E.M."/>
            <person name="Foster-Nyarko E."/>
            <person name="Jarju S."/>
            <person name="Secka A."/>
            <person name="Antonio M."/>
            <person name="Oren A."/>
            <person name="Chaudhuri R.R."/>
            <person name="La Ragione R."/>
            <person name="Hildebrand F."/>
            <person name="Pallen M.J."/>
        </authorList>
    </citation>
    <scope>NUCLEOTIDE SEQUENCE</scope>
    <source>
        <strain evidence="1">CHK184-20233</strain>
    </source>
</reference>
<reference evidence="1" key="1">
    <citation type="submission" date="2020-10" db="EMBL/GenBank/DDBJ databases">
        <authorList>
            <person name="Gilroy R."/>
        </authorList>
    </citation>
    <scope>NUCLEOTIDE SEQUENCE</scope>
    <source>
        <strain evidence="1">CHK184-20233</strain>
    </source>
</reference>
<organism evidence="1 2">
    <name type="scientific">Candidatus Onthousia excrementipullorum</name>
    <dbReference type="NCBI Taxonomy" id="2840884"/>
    <lineage>
        <taxon>Bacteria</taxon>
        <taxon>Bacillati</taxon>
        <taxon>Bacillota</taxon>
        <taxon>Bacilli</taxon>
        <taxon>Candidatus Onthousia</taxon>
    </lineage>
</organism>
<sequence>MIYYTKDNKEIIIPDEIFNKGDNHGKCGTIYKYSDNLCIKRYDRGIYFDHCLLNTDIYEDLKNIKNENLVDIKTALYKDKNNKTVTDAYLLTYYEEKYDDFLEIPTEYLLYNLEEIFKLIKKISEYKIRLHDLKRENIILTKDNIVLIDPDRWHYEYLTKDKNEIEKLNINNIMGMFSEITEESLHDNHLDFLIENNLYDYIISSKLFPLTGSKDRAMKILTKRLNGYKRPIDYVYSMKK</sequence>
<evidence type="ECO:0000313" key="1">
    <source>
        <dbReference type="EMBL" id="HIR59838.1"/>
    </source>
</evidence>
<accession>A0A9D1DVT9</accession>